<accession>A0ABQ2VNR6</accession>
<evidence type="ECO:0000313" key="1">
    <source>
        <dbReference type="EMBL" id="GGU94152.1"/>
    </source>
</evidence>
<dbReference type="Proteomes" id="UP000654471">
    <property type="component" value="Unassembled WGS sequence"/>
</dbReference>
<protein>
    <submittedName>
        <fullName evidence="1">Uncharacterized protein</fullName>
    </submittedName>
</protein>
<organism evidence="1 2">
    <name type="scientific">Streptomyces albospinus</name>
    <dbReference type="NCBI Taxonomy" id="285515"/>
    <lineage>
        <taxon>Bacteria</taxon>
        <taxon>Bacillati</taxon>
        <taxon>Actinomycetota</taxon>
        <taxon>Actinomycetes</taxon>
        <taxon>Kitasatosporales</taxon>
        <taxon>Streptomycetaceae</taxon>
        <taxon>Streptomyces</taxon>
    </lineage>
</organism>
<comment type="caution">
    <text evidence="1">The sequence shown here is derived from an EMBL/GenBank/DDBJ whole genome shotgun (WGS) entry which is preliminary data.</text>
</comment>
<dbReference type="EMBL" id="BMRP01000045">
    <property type="protein sequence ID" value="GGU94152.1"/>
    <property type="molecule type" value="Genomic_DNA"/>
</dbReference>
<keyword evidence="2" id="KW-1185">Reference proteome</keyword>
<reference evidence="2" key="1">
    <citation type="journal article" date="2019" name="Int. J. Syst. Evol. Microbiol.">
        <title>The Global Catalogue of Microorganisms (GCM) 10K type strain sequencing project: providing services to taxonomists for standard genome sequencing and annotation.</title>
        <authorList>
            <consortium name="The Broad Institute Genomics Platform"/>
            <consortium name="The Broad Institute Genome Sequencing Center for Infectious Disease"/>
            <person name="Wu L."/>
            <person name="Ma J."/>
        </authorList>
    </citation>
    <scope>NUCLEOTIDE SEQUENCE [LARGE SCALE GENOMIC DNA]</scope>
    <source>
        <strain evidence="2">JCM 3399</strain>
    </source>
</reference>
<proteinExistence type="predicted"/>
<evidence type="ECO:0000313" key="2">
    <source>
        <dbReference type="Proteomes" id="UP000654471"/>
    </source>
</evidence>
<gene>
    <name evidence="1" type="ORF">GCM10010211_71480</name>
</gene>
<sequence>MLDPVELAADSIHMAARLSGTGMWRRMSGRAVFRAMPAFPKATAARRATLVGLKPAHAAGRSSLR</sequence>
<name>A0ABQ2VNR6_9ACTN</name>